<dbReference type="GeneID" id="17320958"/>
<dbReference type="Gramene" id="CDF33440">
    <property type="protein sequence ID" value="CDF33440"/>
    <property type="gene ID" value="CHC_T00002293001"/>
</dbReference>
<dbReference type="OrthoDB" id="4328at2759"/>
<dbReference type="EMBL" id="HG002141">
    <property type="protein sequence ID" value="CDF40208.1"/>
    <property type="molecule type" value="Genomic_DNA"/>
</dbReference>
<accession>R7Q7J2</accession>
<dbReference type="EMBL" id="HG002176">
    <property type="protein sequence ID" value="CDF40431.1"/>
    <property type="molecule type" value="Genomic_DNA"/>
</dbReference>
<reference evidence="5" key="1">
    <citation type="journal article" date="2013" name="Proc. Natl. Acad. Sci. U.S.A.">
        <title>Genome structure and metabolic features in the red seaweed Chondrus crispus shed light on evolution of the Archaeplastida.</title>
        <authorList>
            <person name="Collen J."/>
            <person name="Porcel B."/>
            <person name="Carre W."/>
            <person name="Ball S.G."/>
            <person name="Chaparro C."/>
            <person name="Tonon T."/>
            <person name="Barbeyron T."/>
            <person name="Michel G."/>
            <person name="Noel B."/>
            <person name="Valentin K."/>
            <person name="Elias M."/>
            <person name="Artiguenave F."/>
            <person name="Arun A."/>
            <person name="Aury J.M."/>
            <person name="Barbosa-Neto J.F."/>
            <person name="Bothwell J.H."/>
            <person name="Bouget F.Y."/>
            <person name="Brillet L."/>
            <person name="Cabello-Hurtado F."/>
            <person name="Capella-Gutierrez S."/>
            <person name="Charrier B."/>
            <person name="Cladiere L."/>
            <person name="Cock J.M."/>
            <person name="Coelho S.M."/>
            <person name="Colleoni C."/>
            <person name="Czjzek M."/>
            <person name="Da Silva C."/>
            <person name="Delage L."/>
            <person name="Denoeud F."/>
            <person name="Deschamps P."/>
            <person name="Dittami S.M."/>
            <person name="Gabaldon T."/>
            <person name="Gachon C.M."/>
            <person name="Groisillier A."/>
            <person name="Herve C."/>
            <person name="Jabbari K."/>
            <person name="Katinka M."/>
            <person name="Kloareg B."/>
            <person name="Kowalczyk N."/>
            <person name="Labadie K."/>
            <person name="Leblanc C."/>
            <person name="Lopez P.J."/>
            <person name="McLachlan D.H."/>
            <person name="Meslet-Cladiere L."/>
            <person name="Moustafa A."/>
            <person name="Nehr Z."/>
            <person name="Nyvall Collen P."/>
            <person name="Panaud O."/>
            <person name="Partensky F."/>
            <person name="Poulain J."/>
            <person name="Rensing S.A."/>
            <person name="Rousvoal S."/>
            <person name="Samson G."/>
            <person name="Symeonidi A."/>
            <person name="Weissenbach J."/>
            <person name="Zambounis A."/>
            <person name="Wincker P."/>
            <person name="Boyen C."/>
        </authorList>
    </citation>
    <scope>NUCLEOTIDE SEQUENCE [LARGE SCALE GENOMIC DNA]</scope>
    <source>
        <strain evidence="5">cv. Stackhouse</strain>
    </source>
</reference>
<feature type="compositionally biased region" description="Polar residues" evidence="1">
    <location>
        <begin position="25"/>
        <end position="36"/>
    </location>
</feature>
<evidence type="ECO:0000256" key="1">
    <source>
        <dbReference type="SAM" id="MobiDB-lite"/>
    </source>
</evidence>
<dbReference type="Gramene" id="CDF40208">
    <property type="protein sequence ID" value="CDF40208"/>
    <property type="gene ID" value="CHC_T00007063001"/>
</dbReference>
<dbReference type="KEGG" id="ccp:CHC_T00007195001"/>
<dbReference type="KEGG" id="ccp:CHC_T00007063001"/>
<evidence type="ECO:0000313" key="4">
    <source>
        <dbReference type="EMBL" id="CDF40431.1"/>
    </source>
</evidence>
<dbReference type="EMBL" id="HG001645">
    <property type="protein sequence ID" value="CDF33440.1"/>
    <property type="molecule type" value="Genomic_DNA"/>
</dbReference>
<keyword evidence="5" id="KW-1185">Reference proteome</keyword>
<dbReference type="KEGG" id="ccp:CHC_T00002293001"/>
<protein>
    <submittedName>
        <fullName evidence="2">Uncharacterized protein</fullName>
    </submittedName>
</protein>
<reference evidence="2" key="3">
    <citation type="submission" date="2013-05" db="EMBL/GenBank/DDBJ databases">
        <authorList>
            <person name="Genoscope - CEA"/>
        </authorList>
    </citation>
    <scope>NUCLEOTIDE SEQUENCE</scope>
    <source>
        <strain evidence="2">Stackhouse</strain>
    </source>
</reference>
<evidence type="ECO:0000313" key="5">
    <source>
        <dbReference type="Proteomes" id="UP000012073"/>
    </source>
</evidence>
<feature type="region of interest" description="Disordered" evidence="1">
    <location>
        <begin position="1"/>
        <end position="36"/>
    </location>
</feature>
<evidence type="ECO:0000313" key="2">
    <source>
        <dbReference type="EMBL" id="CDF33440.1"/>
    </source>
</evidence>
<reference evidence="2" key="2">
    <citation type="journal article" date="2013" name="Proc. Natl. Acad. Sci. U.S.A.">
        <title>Genome structure and metabolic features in the red seaweed Chondrus crispus shed light on evolution of the Archaeplastida.</title>
        <authorList>
            <person name="Collen J."/>
            <person name="Porcel B."/>
            <person name="Carre W."/>
            <person name="Ball S.G."/>
            <person name="Chaparro C."/>
            <person name="Tonon T."/>
            <person name="Barbeyron T."/>
            <person name="Michel G."/>
            <person name="Noel B."/>
            <person name="Valentin K."/>
            <person name="Elias M."/>
            <person name="Artiguenave F."/>
            <person name="Arun A."/>
            <person name="Aury J.M."/>
            <person name="Barbosa-Neto J.F."/>
            <person name="Bothwell J.H."/>
            <person name="Bouget F.Y."/>
            <person name="Brillet L."/>
            <person name="Cabello-Hurtado F."/>
            <person name="Capella-Gutierrez S."/>
            <person name="Charrier B."/>
            <person name="Cladiere L."/>
            <person name="Cock J.M."/>
            <person name="Coelho S.M."/>
            <person name="Colleoni C."/>
            <person name="Czjzek M."/>
            <person name="Da Silva C."/>
            <person name="Delage L."/>
            <person name="Denoeud F."/>
            <person name="Deschamps P."/>
            <person name="Dittami S.M."/>
            <person name="Gabalden T."/>
            <person name="Gachon C.M."/>
            <person name="Groisillier A."/>
            <person name="Herve C."/>
            <person name="Jabbari K."/>
            <person name="Katinka M."/>
            <person name="Kloareg B."/>
            <person name="Kowalczyk N."/>
            <person name="Labadie K."/>
            <person name="Leblanc C."/>
            <person name="Lopez P.J."/>
            <person name="McLachlan D.H."/>
            <person name="Meslet-Cladiere L."/>
            <person name="Moustafa A."/>
            <person name="Nehr Z."/>
            <person name="Nyvall Collen P."/>
            <person name="Panaud O."/>
            <person name="Partensky F."/>
            <person name="Poulain J."/>
            <person name="Rensing S.A."/>
            <person name="Rousvoal S."/>
            <person name="Samson G."/>
            <person name="Symeonidi A."/>
            <person name="Weissenbach J."/>
            <person name="Zambounis A."/>
            <person name="Wincker P."/>
            <person name="Boyen C."/>
        </authorList>
    </citation>
    <scope>NUCLEOTIDE SEQUENCE [LARGE SCALE GENOMIC DNA]</scope>
    <source>
        <strain evidence="2">Stackhouse</strain>
    </source>
</reference>
<gene>
    <name evidence="2" type="ORF">CHC_T00002293001</name>
    <name evidence="3" type="ORF">CHC_T00007063001</name>
    <name evidence="4" type="ORF">CHC_T00007195001</name>
</gene>
<dbReference type="GeneID" id="17318222"/>
<organism evidence="2 5">
    <name type="scientific">Chondrus crispus</name>
    <name type="common">Carrageen Irish moss</name>
    <name type="synonym">Polymorpha crispa</name>
    <dbReference type="NCBI Taxonomy" id="2769"/>
    <lineage>
        <taxon>Eukaryota</taxon>
        <taxon>Rhodophyta</taxon>
        <taxon>Florideophyceae</taxon>
        <taxon>Rhodymeniophycidae</taxon>
        <taxon>Gigartinales</taxon>
        <taxon>Gigartinaceae</taxon>
        <taxon>Chondrus</taxon>
    </lineage>
</organism>
<dbReference type="AlphaFoldDB" id="R7Q7J2"/>
<dbReference type="GeneID" id="17318442"/>
<dbReference type="RefSeq" id="XP_005713243.1">
    <property type="nucleotide sequence ID" value="XM_005713186.1"/>
</dbReference>
<dbReference type="RefSeq" id="XP_005710502.1">
    <property type="nucleotide sequence ID" value="XM_005710445.1"/>
</dbReference>
<dbReference type="RefSeq" id="XP_005710725.1">
    <property type="nucleotide sequence ID" value="XM_005710668.1"/>
</dbReference>
<dbReference type="Proteomes" id="UP000012073">
    <property type="component" value="Unassembled WGS sequence"/>
</dbReference>
<sequence length="36" mass="3983">MERHMGDLDNSMPRSTRKTLPENGSILTSTMTCGTN</sequence>
<name>R7Q7J2_CHOCR</name>
<dbReference type="Gramene" id="CDF40431">
    <property type="protein sequence ID" value="CDF40431"/>
    <property type="gene ID" value="CHC_T00007195001"/>
</dbReference>
<proteinExistence type="predicted"/>
<evidence type="ECO:0000313" key="3">
    <source>
        <dbReference type="EMBL" id="CDF40208.1"/>
    </source>
</evidence>